<dbReference type="EMBL" id="JADQCH020000001">
    <property type="protein sequence ID" value="MEY2344208.1"/>
    <property type="molecule type" value="Genomic_DNA"/>
</dbReference>
<sequence length="96" mass="10562">MTRFGERELHYAFGALGELTSLQVNQHAPLQFSYNAVGQEYLRRSHAGFVNSSHYTATGLLAHQRAGRGTEQFFTIDTSPSPTTAILYGCAPQLSI</sequence>
<organism evidence="1">
    <name type="scientific">Proteus mirabilis</name>
    <dbReference type="NCBI Taxonomy" id="584"/>
    <lineage>
        <taxon>Bacteria</taxon>
        <taxon>Pseudomonadati</taxon>
        <taxon>Pseudomonadota</taxon>
        <taxon>Gammaproteobacteria</taxon>
        <taxon>Enterobacterales</taxon>
        <taxon>Morganellaceae</taxon>
        <taxon>Proteus</taxon>
    </lineage>
</organism>
<accession>A0ABD5LX48</accession>
<evidence type="ECO:0000313" key="1">
    <source>
        <dbReference type="EMBL" id="MEY2344208.1"/>
    </source>
</evidence>
<dbReference type="AlphaFoldDB" id="A0ABD5LX48"/>
<proteinExistence type="predicted"/>
<name>A0ABD5LX48_PROMI</name>
<comment type="caution">
    <text evidence="1">The sequence shown here is derived from an EMBL/GenBank/DDBJ whole genome shotgun (WGS) entry which is preliminary data.</text>
</comment>
<gene>
    <name evidence="1" type="ORF">I3679_008945</name>
</gene>
<reference evidence="1" key="1">
    <citation type="submission" date="2021-05" db="EMBL/GenBank/DDBJ databases">
        <title>First report of NDM-5 and VEB-6 producing Proteus mirabilis isolated from blood of a sepsis patient in Kolkata, India.</title>
        <authorList>
            <person name="Halder G."/>
            <person name="Chaudhuri B."/>
            <person name="Dutta S."/>
        </authorList>
    </citation>
    <scope>NUCLEOTIDE SEQUENCE [LARGE SCALE GENOMIC DNA]</scope>
    <source>
        <strain evidence="1">7049</strain>
    </source>
</reference>
<protein>
    <submittedName>
        <fullName evidence="1">Uncharacterized protein</fullName>
    </submittedName>
</protein>